<dbReference type="EMBL" id="WHUV01000002">
    <property type="protein sequence ID" value="MQA53874.1"/>
    <property type="molecule type" value="Genomic_DNA"/>
</dbReference>
<evidence type="ECO:0008006" key="5">
    <source>
        <dbReference type="Google" id="ProtNLM"/>
    </source>
</evidence>
<dbReference type="AlphaFoldDB" id="U6ZMZ4"/>
<protein>
    <recommendedName>
        <fullName evidence="5">Cytochrome c domain-containing protein</fullName>
    </recommendedName>
</protein>
<accession>U6ZMZ4</accession>
<organism evidence="1 3">
    <name type="scientific">Pseudomonas piscis</name>
    <dbReference type="NCBI Taxonomy" id="2614538"/>
    <lineage>
        <taxon>Bacteria</taxon>
        <taxon>Pseudomonadati</taxon>
        <taxon>Pseudomonadota</taxon>
        <taxon>Gammaproteobacteria</taxon>
        <taxon>Pseudomonadales</taxon>
        <taxon>Pseudomonadaceae</taxon>
        <taxon>Pseudomonas</taxon>
    </lineage>
</organism>
<keyword evidence="4" id="KW-1185">Reference proteome</keyword>
<name>U6ZMZ4_9PSED</name>
<proteinExistence type="predicted"/>
<evidence type="ECO:0000313" key="1">
    <source>
        <dbReference type="EMBL" id="MQA53874.1"/>
    </source>
</evidence>
<dbReference type="Proteomes" id="UP001237292">
    <property type="component" value="Chromosome"/>
</dbReference>
<dbReference type="Proteomes" id="UP000486534">
    <property type="component" value="Unassembled WGS sequence"/>
</dbReference>
<reference evidence="2 4" key="2">
    <citation type="journal article" date="2023" name="Access Microbiol">
        <title>The genome of a steinernematid-associated Pseudomonas piscis bacterium encodes the biosynthesis of insect toxins.</title>
        <authorList>
            <person name="Awori R.M."/>
            <person name="Hendre P."/>
            <person name="Amugune N.O."/>
        </authorList>
    </citation>
    <scope>NUCLEOTIDE SEQUENCE [LARGE SCALE GENOMIC DNA]</scope>
    <source>
        <strain evidence="2 4">75</strain>
    </source>
</reference>
<reference evidence="1 3" key="1">
    <citation type="submission" date="2019-10" db="EMBL/GenBank/DDBJ databases">
        <title>Pseudomonas dajingensis sp. nov., isolated from the profound head ulcers of farmed Murray cod (Maccullochella peelii peelii).</title>
        <authorList>
            <person name="Liu Y."/>
        </authorList>
    </citation>
    <scope>NUCLEOTIDE SEQUENCE [LARGE SCALE GENOMIC DNA]</scope>
    <source>
        <strain evidence="1 3">MC042</strain>
    </source>
</reference>
<sequence>MALNSFKDVQALLDNFVAQNNLDISGAPHGAFWQTSYQAFVTGNVPGVQNPSTGQALPILVKGDGAHSNIIYALSGTQGTFWGPTGAFGQMPPGGPYLPQAQIDELSAWISKGCPQ</sequence>
<dbReference type="EMBL" id="CP133164">
    <property type="protein sequence ID" value="WMN15174.1"/>
    <property type="molecule type" value="Genomic_DNA"/>
</dbReference>
<evidence type="ECO:0000313" key="3">
    <source>
        <dbReference type="Proteomes" id="UP000486534"/>
    </source>
</evidence>
<gene>
    <name evidence="1" type="ORF">GDH07_11175</name>
    <name evidence="2" type="ORF">QL104_17550</name>
</gene>
<dbReference type="RefSeq" id="WP_022644018.1">
    <property type="nucleotide sequence ID" value="NZ_AVOY01000207.1"/>
</dbReference>
<evidence type="ECO:0000313" key="2">
    <source>
        <dbReference type="EMBL" id="WMN15174.1"/>
    </source>
</evidence>
<evidence type="ECO:0000313" key="4">
    <source>
        <dbReference type="Proteomes" id="UP001237292"/>
    </source>
</evidence>
<accession>A0A7X1PKJ6</accession>